<protein>
    <submittedName>
        <fullName evidence="3">DUF115 domain-containing protein</fullName>
    </submittedName>
</protein>
<dbReference type="RefSeq" id="WP_248994404.1">
    <property type="nucleotide sequence ID" value="NZ_JAKIKP010000002.1"/>
</dbReference>
<dbReference type="PANTHER" id="PTHR41786:SF1">
    <property type="entry name" value="6-HYDROXYMETHYLPTERIN DIPHOSPHOKINASE MPTE-LIKE DOMAIN-CONTAINING PROTEIN"/>
    <property type="match status" value="1"/>
</dbReference>
<comment type="caution">
    <text evidence="3">The sequence shown here is derived from an EMBL/GenBank/DDBJ whole genome shotgun (WGS) entry which is preliminary data.</text>
</comment>
<sequence length="829" mass="93684">MLPESEILNVFAVSAFDEYYLPSINRNTFEKLDSKSLFDKHFKSSFAMEDTLHIIIGLDSGLLANYVMENKPAEGSHFIFVEIDEVFKLLNIDIPSEKNHVQVCHFSELEGLLSDSRLSVFLAKRQYCIHRSLAAAGDYLLQYSLLGTQVDKLVDDIVYQESIGFSQKVFIREQLRNICENRFQAKVFSGRFDNMTAIVVAGGPSLDETIGWIKDNQSKLIIFAVSRVAGKLSEAGIVPHIIVSVDPEDFSFEVNRGMLALAGKSIFVNSYHVSSRLLSQWQGLTLYMGSRLPWSQVLDGDNIQTMGPTVTNSAVHLAINLGFKKVLLTGSDFCFSAEGFTHSKGSLETSLGPNLGFIGEWVTTYAGHKAETAVQLKLAAESLANDVAQHPQVSVCNLSKNATKIDKIPYCEHTSIVLEDCHLTPADFHQMVEAIYLNQSTEDDFYQVLNQTTTANDTFNWLVAQTQQALLALQKVKSEVHSTSLADVSTQVDSIEAEINHRYSDFSKLIKFYGYLEFSAFLSTKTQQDWDEEHMLQMSLSYYQAFHDIAKDLAAQTASAISRINNRINERKANVSLCDLAKTWRADYQPGRVHIWQKYHAKPLEKLSPPETAMFTELEAEFHQQFIRQPQVYIDVVKNQSASKKVLEKILHLVHHKHVEGLAYLSRNLLPLTQHDDDAKYLYSLSSANQLFLENKPSEALQAIQQYKGKHDEHYLKLTLQLSLTLAKLDLASDTLQKLIEYSDLYLPFYAHVLRLQGHLNQAVNIYLDYLEKYPSDVTTWLKLGMFMVDVNQIDSAFTAFSNALNADPNNQVAQDYIHQIEQACQNAE</sequence>
<organism evidence="3 4">
    <name type="scientific">Shewanella gaetbuli</name>
    <dbReference type="NCBI Taxonomy" id="220752"/>
    <lineage>
        <taxon>Bacteria</taxon>
        <taxon>Pseudomonadati</taxon>
        <taxon>Pseudomonadota</taxon>
        <taxon>Gammaproteobacteria</taxon>
        <taxon>Alteromonadales</taxon>
        <taxon>Shewanellaceae</taxon>
        <taxon>Shewanella</taxon>
    </lineage>
</organism>
<dbReference type="PANTHER" id="PTHR41786">
    <property type="entry name" value="MOTILITY ACCESSORY FACTOR MAF"/>
    <property type="match status" value="1"/>
</dbReference>
<dbReference type="SUPFAM" id="SSF48452">
    <property type="entry name" value="TPR-like"/>
    <property type="match status" value="1"/>
</dbReference>
<feature type="domain" description="6-hydroxymethylpterin diphosphokinase MptE-like" evidence="2">
    <location>
        <begin position="174"/>
        <end position="336"/>
    </location>
</feature>
<dbReference type="InterPro" id="IPR011990">
    <property type="entry name" value="TPR-like_helical_dom_sf"/>
</dbReference>
<dbReference type="AlphaFoldDB" id="A0A9X1ZPI5"/>
<dbReference type="EMBL" id="JAKIKP010000002">
    <property type="protein sequence ID" value="MCL1141718.1"/>
    <property type="molecule type" value="Genomic_DNA"/>
</dbReference>
<accession>A0A9X1ZPI5</accession>
<dbReference type="Pfam" id="PF01973">
    <property type="entry name" value="MptE-like"/>
    <property type="match status" value="1"/>
</dbReference>
<keyword evidence="1" id="KW-0802">TPR repeat</keyword>
<feature type="repeat" description="TPR" evidence="1">
    <location>
        <begin position="778"/>
        <end position="811"/>
    </location>
</feature>
<evidence type="ECO:0000256" key="1">
    <source>
        <dbReference type="PROSITE-ProRule" id="PRU00339"/>
    </source>
</evidence>
<evidence type="ECO:0000313" key="4">
    <source>
        <dbReference type="Proteomes" id="UP001139333"/>
    </source>
</evidence>
<gene>
    <name evidence="3" type="ORF">L2672_03225</name>
</gene>
<evidence type="ECO:0000313" key="3">
    <source>
        <dbReference type="EMBL" id="MCL1141718.1"/>
    </source>
</evidence>
<dbReference type="Gene3D" id="1.25.40.10">
    <property type="entry name" value="Tetratricopeptide repeat domain"/>
    <property type="match status" value="1"/>
</dbReference>
<evidence type="ECO:0000259" key="2">
    <source>
        <dbReference type="Pfam" id="PF01973"/>
    </source>
</evidence>
<keyword evidence="4" id="KW-1185">Reference proteome</keyword>
<proteinExistence type="predicted"/>
<dbReference type="InterPro" id="IPR002826">
    <property type="entry name" value="MptE-like"/>
</dbReference>
<dbReference type="PROSITE" id="PS50005">
    <property type="entry name" value="TPR"/>
    <property type="match status" value="1"/>
</dbReference>
<reference evidence="3" key="1">
    <citation type="submission" date="2022-01" db="EMBL/GenBank/DDBJ databases">
        <title>Whole genome-based taxonomy of the Shewanellaceae.</title>
        <authorList>
            <person name="Martin-Rodriguez A.J."/>
        </authorList>
    </citation>
    <scope>NUCLEOTIDE SEQUENCE</scope>
    <source>
        <strain evidence="3">DSM 16422</strain>
    </source>
</reference>
<dbReference type="InterPro" id="IPR019734">
    <property type="entry name" value="TPR_rpt"/>
</dbReference>
<name>A0A9X1ZPI5_9GAMM</name>
<dbReference type="Proteomes" id="UP001139333">
    <property type="component" value="Unassembled WGS sequence"/>
</dbReference>